<proteinExistence type="predicted"/>
<feature type="non-terminal residue" evidence="2">
    <location>
        <position position="1"/>
    </location>
</feature>
<name>R0LSR0_ANAPL</name>
<dbReference type="AlphaFoldDB" id="R0LSR0"/>
<feature type="compositionally biased region" description="Polar residues" evidence="1">
    <location>
        <begin position="28"/>
        <end position="42"/>
    </location>
</feature>
<dbReference type="Proteomes" id="UP000296049">
    <property type="component" value="Unassembled WGS sequence"/>
</dbReference>
<feature type="region of interest" description="Disordered" evidence="1">
    <location>
        <begin position="15"/>
        <end position="91"/>
    </location>
</feature>
<reference evidence="3" key="1">
    <citation type="journal article" date="2013" name="Nat. Genet.">
        <title>The duck genome and transcriptome provide insight into an avian influenza virus reservoir species.</title>
        <authorList>
            <person name="Huang Y."/>
            <person name="Li Y."/>
            <person name="Burt D.W."/>
            <person name="Chen H."/>
            <person name="Zhang Y."/>
            <person name="Qian W."/>
            <person name="Kim H."/>
            <person name="Gan S."/>
            <person name="Zhao Y."/>
            <person name="Li J."/>
            <person name="Yi K."/>
            <person name="Feng H."/>
            <person name="Zhu P."/>
            <person name="Li B."/>
            <person name="Liu Q."/>
            <person name="Fairley S."/>
            <person name="Magor K.E."/>
            <person name="Du Z."/>
            <person name="Hu X."/>
            <person name="Goodman L."/>
            <person name="Tafer H."/>
            <person name="Vignal A."/>
            <person name="Lee T."/>
            <person name="Kim K.W."/>
            <person name="Sheng Z."/>
            <person name="An Y."/>
            <person name="Searle S."/>
            <person name="Herrero J."/>
            <person name="Groenen M.A."/>
            <person name="Crooijmans R.P."/>
            <person name="Faraut T."/>
            <person name="Cai Q."/>
            <person name="Webster R.G."/>
            <person name="Aldridge J.R."/>
            <person name="Warren W.C."/>
            <person name="Bartschat S."/>
            <person name="Kehr S."/>
            <person name="Marz M."/>
            <person name="Stadler P.F."/>
            <person name="Smith J."/>
            <person name="Kraus R.H."/>
            <person name="Zhao Y."/>
            <person name="Ren L."/>
            <person name="Fei J."/>
            <person name="Morisson M."/>
            <person name="Kaiser P."/>
            <person name="Griffin D.K."/>
            <person name="Rao M."/>
            <person name="Pitel F."/>
            <person name="Wang J."/>
            <person name="Li N."/>
        </authorList>
    </citation>
    <scope>NUCLEOTIDE SEQUENCE [LARGE SCALE GENOMIC DNA]</scope>
</reference>
<evidence type="ECO:0000256" key="1">
    <source>
        <dbReference type="SAM" id="MobiDB-lite"/>
    </source>
</evidence>
<organism evidence="2 3">
    <name type="scientific">Anas platyrhynchos</name>
    <name type="common">Mallard</name>
    <name type="synonym">Anas boschas</name>
    <dbReference type="NCBI Taxonomy" id="8839"/>
    <lineage>
        <taxon>Eukaryota</taxon>
        <taxon>Metazoa</taxon>
        <taxon>Chordata</taxon>
        <taxon>Craniata</taxon>
        <taxon>Vertebrata</taxon>
        <taxon>Euteleostomi</taxon>
        <taxon>Archelosauria</taxon>
        <taxon>Archosauria</taxon>
        <taxon>Dinosauria</taxon>
        <taxon>Saurischia</taxon>
        <taxon>Theropoda</taxon>
        <taxon>Coelurosauria</taxon>
        <taxon>Aves</taxon>
        <taxon>Neognathae</taxon>
        <taxon>Galloanserae</taxon>
        <taxon>Anseriformes</taxon>
        <taxon>Anatidae</taxon>
        <taxon>Anatinae</taxon>
        <taxon>Anas</taxon>
    </lineage>
</organism>
<evidence type="ECO:0000313" key="3">
    <source>
        <dbReference type="Proteomes" id="UP000296049"/>
    </source>
</evidence>
<gene>
    <name evidence="2" type="ORF">Anapl_03258</name>
</gene>
<sequence>PFSLSSSCPQFKLKRGLVPTLQPETRRSGFQNTSNPPLTTKSDGGEWPWRPLRKKKEIKESGSLQGKSRGNYQLNSIGGGTRVGAPAELQP</sequence>
<feature type="compositionally biased region" description="Polar residues" evidence="1">
    <location>
        <begin position="62"/>
        <end position="76"/>
    </location>
</feature>
<feature type="non-terminal residue" evidence="2">
    <location>
        <position position="91"/>
    </location>
</feature>
<protein>
    <submittedName>
        <fullName evidence="2">Uncharacterized protein</fullName>
    </submittedName>
</protein>
<evidence type="ECO:0000313" key="2">
    <source>
        <dbReference type="EMBL" id="EOB04795.1"/>
    </source>
</evidence>
<dbReference type="EMBL" id="KB742750">
    <property type="protein sequence ID" value="EOB04795.1"/>
    <property type="molecule type" value="Genomic_DNA"/>
</dbReference>
<keyword evidence="3" id="KW-1185">Reference proteome</keyword>
<accession>R0LSR0</accession>